<dbReference type="EMBL" id="OV651825">
    <property type="protein sequence ID" value="CAH1102926.1"/>
    <property type="molecule type" value="Genomic_DNA"/>
</dbReference>
<accession>A0A9P0CRJ0</accession>
<dbReference type="OrthoDB" id="8060926at2759"/>
<evidence type="ECO:0000313" key="1">
    <source>
        <dbReference type="EMBL" id="CAH1102926.1"/>
    </source>
</evidence>
<dbReference type="Proteomes" id="UP001153636">
    <property type="component" value="Chromosome 13"/>
</dbReference>
<gene>
    <name evidence="1" type="ORF">PSYICH_LOCUS3686</name>
</gene>
<proteinExistence type="predicted"/>
<dbReference type="AlphaFoldDB" id="A0A9P0CRJ0"/>
<reference evidence="1" key="1">
    <citation type="submission" date="2022-01" db="EMBL/GenBank/DDBJ databases">
        <authorList>
            <person name="King R."/>
        </authorList>
    </citation>
    <scope>NUCLEOTIDE SEQUENCE</scope>
</reference>
<sequence length="394" mass="45895">MFEKMKCVSCVICKQKDARKVNPFTKSTLNKCKITLKIRQENNLKYCDVILPSEVSFKEGYHRQCYANFTSLKKQYKQNLSTISLESPPTSDILSRSYQVFENIEVVQTTPELEDSVLFPDNPPTSYQVVESIEDVQMTPEYEDSVLFLDNLSRSDESFENIEIVKTEPQLEESVNYINNQDHQPEVQDSPGPTPEPATADLYALSENTNVCIFCTRARRKVKGKHIPLFSLEKDALINTLQPYKEFLENTTVYKTLQSSVDVKAHRNCRVEYINSLRMYNNKPKTEYHKKLEYRDKAFQEVCFFIDENIVKDKKCFFFSFLCQYYTETVKKLAAENGEEIDSNVGAAFFQQKLRKKYGDLLDFTLMHHKKIVGPKGRQIDEYLYSLIQEKNIV</sequence>
<name>A0A9P0CRJ0_9CUCU</name>
<keyword evidence="2" id="KW-1185">Reference proteome</keyword>
<organism evidence="1 2">
    <name type="scientific">Psylliodes chrysocephalus</name>
    <dbReference type="NCBI Taxonomy" id="3402493"/>
    <lineage>
        <taxon>Eukaryota</taxon>
        <taxon>Metazoa</taxon>
        <taxon>Ecdysozoa</taxon>
        <taxon>Arthropoda</taxon>
        <taxon>Hexapoda</taxon>
        <taxon>Insecta</taxon>
        <taxon>Pterygota</taxon>
        <taxon>Neoptera</taxon>
        <taxon>Endopterygota</taxon>
        <taxon>Coleoptera</taxon>
        <taxon>Polyphaga</taxon>
        <taxon>Cucujiformia</taxon>
        <taxon>Chrysomeloidea</taxon>
        <taxon>Chrysomelidae</taxon>
        <taxon>Galerucinae</taxon>
        <taxon>Alticini</taxon>
        <taxon>Psylliodes</taxon>
    </lineage>
</organism>
<protein>
    <submittedName>
        <fullName evidence="1">Uncharacterized protein</fullName>
    </submittedName>
</protein>
<evidence type="ECO:0000313" key="2">
    <source>
        <dbReference type="Proteomes" id="UP001153636"/>
    </source>
</evidence>